<reference evidence="3 4" key="1">
    <citation type="submission" date="2019-12" db="EMBL/GenBank/DDBJ databases">
        <title>Complete genome sequence of Algicella marina strain 9Alg 56(T) isolated from the red alga Tichocarpus crinitus.</title>
        <authorList>
            <person name="Kim S.-G."/>
            <person name="Nedashkovskaya O.I."/>
        </authorList>
    </citation>
    <scope>NUCLEOTIDE SEQUENCE [LARGE SCALE GENOMIC DNA]</scope>
    <source>
        <strain evidence="3 4">9Alg 56</strain>
    </source>
</reference>
<name>A0A6P1SUY6_9RHOB</name>
<gene>
    <name evidence="3" type="ORF">GO499_04525</name>
</gene>
<evidence type="ECO:0000313" key="4">
    <source>
        <dbReference type="Proteomes" id="UP000464495"/>
    </source>
</evidence>
<feature type="region of interest" description="Disordered" evidence="1">
    <location>
        <begin position="1"/>
        <end position="25"/>
    </location>
</feature>
<evidence type="ECO:0000313" key="3">
    <source>
        <dbReference type="EMBL" id="QHQ34504.1"/>
    </source>
</evidence>
<dbReference type="Proteomes" id="UP000464495">
    <property type="component" value="Chromosome"/>
</dbReference>
<dbReference type="EMBL" id="CP046620">
    <property type="protein sequence ID" value="QHQ34504.1"/>
    <property type="molecule type" value="Genomic_DNA"/>
</dbReference>
<organism evidence="3 4">
    <name type="scientific">Algicella marina</name>
    <dbReference type="NCBI Taxonomy" id="2683284"/>
    <lineage>
        <taxon>Bacteria</taxon>
        <taxon>Pseudomonadati</taxon>
        <taxon>Pseudomonadota</taxon>
        <taxon>Alphaproteobacteria</taxon>
        <taxon>Rhodobacterales</taxon>
        <taxon>Paracoccaceae</taxon>
        <taxon>Algicella</taxon>
    </lineage>
</organism>
<dbReference type="CDD" id="cd00081">
    <property type="entry name" value="Hint"/>
    <property type="match status" value="1"/>
</dbReference>
<dbReference type="KEGG" id="amaq:GO499_04525"/>
<dbReference type="SUPFAM" id="SSF51294">
    <property type="entry name" value="Hedgehog/intein (Hint) domain"/>
    <property type="match status" value="1"/>
</dbReference>
<feature type="compositionally biased region" description="Low complexity" evidence="1">
    <location>
        <begin position="7"/>
        <end position="18"/>
    </location>
</feature>
<dbReference type="InterPro" id="IPR028992">
    <property type="entry name" value="Hedgehog/Intein_dom"/>
</dbReference>
<dbReference type="InterPro" id="IPR003587">
    <property type="entry name" value="Hint_dom_N"/>
</dbReference>
<dbReference type="AlphaFoldDB" id="A0A6P1SUY6"/>
<dbReference type="SMART" id="SM00306">
    <property type="entry name" value="HintN"/>
    <property type="match status" value="1"/>
</dbReference>
<dbReference type="Gene3D" id="2.170.16.10">
    <property type="entry name" value="Hedgehog/Intein (Hint) domain"/>
    <property type="match status" value="1"/>
</dbReference>
<keyword evidence="4" id="KW-1185">Reference proteome</keyword>
<proteinExistence type="predicted"/>
<dbReference type="RefSeq" id="WP_161861073.1">
    <property type="nucleotide sequence ID" value="NZ_CP046620.1"/>
</dbReference>
<protein>
    <recommendedName>
        <fullName evidence="2">Hint domain-containing protein</fullName>
    </recommendedName>
</protein>
<evidence type="ECO:0000256" key="1">
    <source>
        <dbReference type="SAM" id="MobiDB-lite"/>
    </source>
</evidence>
<dbReference type="InterPro" id="IPR036844">
    <property type="entry name" value="Hint_dom_sf"/>
</dbReference>
<feature type="domain" description="Hint" evidence="2">
    <location>
        <begin position="208"/>
        <end position="316"/>
    </location>
</feature>
<accession>A0A6P1SUY6</accession>
<evidence type="ECO:0000259" key="2">
    <source>
        <dbReference type="SMART" id="SM00306"/>
    </source>
</evidence>
<sequence length="391" mass="40262">MADITLTTGDDTFTSATSGSGGVGAGDDTIQALAGNDTVNEVGANGDDIIAMGDGDDTLNVSGTPFGANEEFYLGAGADDYNMADGAGNAFIDAGLDSDVDTLELGGFASSGSQIVSIEPGRENDIITGFKAGGGGGQDGFYIGDADIADYAVVKNAQNSFTISYTDPSTSDVTTWSLTTIDDFSNAFTPADILATFQDSSTFTPDAAPCLAAGTLVETADGLVAVEDLVAGDLVVTKDRGLQPVRYIAMRTVPAIGVTAPVVIATGALGNTRDLIVSPNHRMAVSGARVEALFGEREMLVAAEDLIDGDRIYRKVGGEITYVHVAFDNHEIIFAEGAATESLQPLAADAALFGGKAYEELVAIFPELANGDRAMQMARPVLRPAEAALLN</sequence>
<dbReference type="Pfam" id="PF13403">
    <property type="entry name" value="Hint_2"/>
    <property type="match status" value="1"/>
</dbReference>